<proteinExistence type="predicted"/>
<accession>A0AAV4NG15</accession>
<evidence type="ECO:0000313" key="2">
    <source>
        <dbReference type="Proteomes" id="UP001054945"/>
    </source>
</evidence>
<comment type="caution">
    <text evidence="1">The sequence shown here is derived from an EMBL/GenBank/DDBJ whole genome shotgun (WGS) entry which is preliminary data.</text>
</comment>
<dbReference type="AlphaFoldDB" id="A0AAV4NG15"/>
<keyword evidence="2" id="KW-1185">Reference proteome</keyword>
<dbReference type="Proteomes" id="UP001054945">
    <property type="component" value="Unassembled WGS sequence"/>
</dbReference>
<protein>
    <submittedName>
        <fullName evidence="1">Uncharacterized protein</fullName>
    </submittedName>
</protein>
<gene>
    <name evidence="1" type="ORF">CEXT_176581</name>
</gene>
<organism evidence="1 2">
    <name type="scientific">Caerostris extrusa</name>
    <name type="common">Bark spider</name>
    <name type="synonym">Caerostris bankana</name>
    <dbReference type="NCBI Taxonomy" id="172846"/>
    <lineage>
        <taxon>Eukaryota</taxon>
        <taxon>Metazoa</taxon>
        <taxon>Ecdysozoa</taxon>
        <taxon>Arthropoda</taxon>
        <taxon>Chelicerata</taxon>
        <taxon>Arachnida</taxon>
        <taxon>Araneae</taxon>
        <taxon>Araneomorphae</taxon>
        <taxon>Entelegynae</taxon>
        <taxon>Araneoidea</taxon>
        <taxon>Araneidae</taxon>
        <taxon>Caerostris</taxon>
    </lineage>
</organism>
<sequence length="74" mass="8887">MELKLSLESRNFPNIRDNFSCGKIVCPDTHQKEKDEEEENPHLYLMTSDNVQNPRKQLLRVPFFMRIYNCLCRI</sequence>
<reference evidence="1 2" key="1">
    <citation type="submission" date="2021-06" db="EMBL/GenBank/DDBJ databases">
        <title>Caerostris extrusa draft genome.</title>
        <authorList>
            <person name="Kono N."/>
            <person name="Arakawa K."/>
        </authorList>
    </citation>
    <scope>NUCLEOTIDE SEQUENCE [LARGE SCALE GENOMIC DNA]</scope>
</reference>
<name>A0AAV4NG15_CAEEX</name>
<dbReference type="EMBL" id="BPLR01020804">
    <property type="protein sequence ID" value="GIX82715.1"/>
    <property type="molecule type" value="Genomic_DNA"/>
</dbReference>
<evidence type="ECO:0000313" key="1">
    <source>
        <dbReference type="EMBL" id="GIX82715.1"/>
    </source>
</evidence>